<evidence type="ECO:0000313" key="1">
    <source>
        <dbReference type="EMBL" id="PNX55127.1"/>
    </source>
</evidence>
<proteinExistence type="predicted"/>
<comment type="caution">
    <text evidence="1">The sequence shown here is derived from an EMBL/GenBank/DDBJ whole genome shotgun (WGS) entry which is preliminary data.</text>
</comment>
<dbReference type="EMBL" id="ASHM01070389">
    <property type="protein sequence ID" value="PNX55127.1"/>
    <property type="molecule type" value="Genomic_DNA"/>
</dbReference>
<sequence length="98" mass="10758">MGGRVFVPAGVYIALDVGPRPLMSMLMPSMAVGKTVEEPRWTVNAHHSNVRRYNMLGTSSVDLNFEILGCFIIESCSTLEEDFRISAIGPLAESRTGR</sequence>
<feature type="non-terminal residue" evidence="1">
    <location>
        <position position="98"/>
    </location>
</feature>
<dbReference type="AlphaFoldDB" id="A0A2K3JM75"/>
<reference evidence="1 2" key="1">
    <citation type="journal article" date="2014" name="Am. J. Bot.">
        <title>Genome assembly and annotation for red clover (Trifolium pratense; Fabaceae).</title>
        <authorList>
            <person name="Istvanek J."/>
            <person name="Jaros M."/>
            <person name="Krenek A."/>
            <person name="Repkova J."/>
        </authorList>
    </citation>
    <scope>NUCLEOTIDE SEQUENCE [LARGE SCALE GENOMIC DNA]</scope>
    <source>
        <strain evidence="2">cv. Tatra</strain>
        <tissue evidence="1">Young leaves</tissue>
    </source>
</reference>
<reference evidence="1 2" key="2">
    <citation type="journal article" date="2017" name="Front. Plant Sci.">
        <title>Gene Classification and Mining of Molecular Markers Useful in Red Clover (Trifolium pratense) Breeding.</title>
        <authorList>
            <person name="Istvanek J."/>
            <person name="Dluhosova J."/>
            <person name="Dluhos P."/>
            <person name="Patkova L."/>
            <person name="Nedelnik J."/>
            <person name="Repkova J."/>
        </authorList>
    </citation>
    <scope>NUCLEOTIDE SEQUENCE [LARGE SCALE GENOMIC DNA]</scope>
    <source>
        <strain evidence="2">cv. Tatra</strain>
        <tissue evidence="1">Young leaves</tissue>
    </source>
</reference>
<dbReference type="Proteomes" id="UP000236291">
    <property type="component" value="Unassembled WGS sequence"/>
</dbReference>
<name>A0A2K3JM75_TRIPR</name>
<protein>
    <submittedName>
        <fullName evidence="1">Uncharacterized protein</fullName>
    </submittedName>
</protein>
<gene>
    <name evidence="1" type="ORF">L195_g048753</name>
</gene>
<organism evidence="1 2">
    <name type="scientific">Trifolium pratense</name>
    <name type="common">Red clover</name>
    <dbReference type="NCBI Taxonomy" id="57577"/>
    <lineage>
        <taxon>Eukaryota</taxon>
        <taxon>Viridiplantae</taxon>
        <taxon>Streptophyta</taxon>
        <taxon>Embryophyta</taxon>
        <taxon>Tracheophyta</taxon>
        <taxon>Spermatophyta</taxon>
        <taxon>Magnoliopsida</taxon>
        <taxon>eudicotyledons</taxon>
        <taxon>Gunneridae</taxon>
        <taxon>Pentapetalae</taxon>
        <taxon>rosids</taxon>
        <taxon>fabids</taxon>
        <taxon>Fabales</taxon>
        <taxon>Fabaceae</taxon>
        <taxon>Papilionoideae</taxon>
        <taxon>50 kb inversion clade</taxon>
        <taxon>NPAAA clade</taxon>
        <taxon>Hologalegina</taxon>
        <taxon>IRL clade</taxon>
        <taxon>Trifolieae</taxon>
        <taxon>Trifolium</taxon>
    </lineage>
</organism>
<accession>A0A2K3JM75</accession>
<evidence type="ECO:0000313" key="2">
    <source>
        <dbReference type="Proteomes" id="UP000236291"/>
    </source>
</evidence>